<evidence type="ECO:0000313" key="3">
    <source>
        <dbReference type="Proteomes" id="UP000593567"/>
    </source>
</evidence>
<gene>
    <name evidence="2" type="ORF">EB796_020705</name>
</gene>
<keyword evidence="3" id="KW-1185">Reference proteome</keyword>
<comment type="caution">
    <text evidence="2">The sequence shown here is derived from an EMBL/GenBank/DDBJ whole genome shotgun (WGS) entry which is preliminary data.</text>
</comment>
<sequence>MIQSIPELNKWRTDLRLSLLMRILAKEEYHPSLSKSYEHLMDQPTTSVTTRSQSNGMPTTFRTNTSLFHNSFLPRTIRDMKITPNAAHRQAS</sequence>
<name>A0A7J7J6K4_BUGNE</name>
<feature type="region of interest" description="Disordered" evidence="1">
    <location>
        <begin position="36"/>
        <end position="63"/>
    </location>
</feature>
<evidence type="ECO:0000256" key="1">
    <source>
        <dbReference type="SAM" id="MobiDB-lite"/>
    </source>
</evidence>
<dbReference type="AlphaFoldDB" id="A0A7J7J6K4"/>
<organism evidence="2 3">
    <name type="scientific">Bugula neritina</name>
    <name type="common">Brown bryozoan</name>
    <name type="synonym">Sertularia neritina</name>
    <dbReference type="NCBI Taxonomy" id="10212"/>
    <lineage>
        <taxon>Eukaryota</taxon>
        <taxon>Metazoa</taxon>
        <taxon>Spiralia</taxon>
        <taxon>Lophotrochozoa</taxon>
        <taxon>Bryozoa</taxon>
        <taxon>Gymnolaemata</taxon>
        <taxon>Cheilostomatida</taxon>
        <taxon>Flustrina</taxon>
        <taxon>Buguloidea</taxon>
        <taxon>Bugulidae</taxon>
        <taxon>Bugula</taxon>
    </lineage>
</organism>
<dbReference type="EMBL" id="VXIV02003139">
    <property type="protein sequence ID" value="KAF6021058.1"/>
    <property type="molecule type" value="Genomic_DNA"/>
</dbReference>
<feature type="compositionally biased region" description="Polar residues" evidence="1">
    <location>
        <begin position="43"/>
        <end position="63"/>
    </location>
</feature>
<evidence type="ECO:0000313" key="2">
    <source>
        <dbReference type="EMBL" id="KAF6021058.1"/>
    </source>
</evidence>
<reference evidence="2" key="1">
    <citation type="submission" date="2020-06" db="EMBL/GenBank/DDBJ databases">
        <title>Draft genome of Bugula neritina, a colonial animal packing powerful symbionts and potential medicines.</title>
        <authorList>
            <person name="Rayko M."/>
        </authorList>
    </citation>
    <scope>NUCLEOTIDE SEQUENCE [LARGE SCALE GENOMIC DNA]</scope>
    <source>
        <strain evidence="2">Kwan_BN1</strain>
    </source>
</reference>
<protein>
    <submittedName>
        <fullName evidence="2">Uncharacterized protein</fullName>
    </submittedName>
</protein>
<dbReference type="Proteomes" id="UP000593567">
    <property type="component" value="Unassembled WGS sequence"/>
</dbReference>
<proteinExistence type="predicted"/>
<accession>A0A7J7J6K4</accession>